<evidence type="ECO:0000313" key="8">
    <source>
        <dbReference type="EMBL" id="CEO33123.1"/>
    </source>
</evidence>
<keyword evidence="3 6" id="KW-0812">Transmembrane</keyword>
<evidence type="ECO:0000256" key="3">
    <source>
        <dbReference type="ARBA" id="ARBA00022692"/>
    </source>
</evidence>
<feature type="domain" description="ABC3 transporter permease C-terminal" evidence="7">
    <location>
        <begin position="254"/>
        <end position="370"/>
    </location>
</feature>
<evidence type="ECO:0000256" key="2">
    <source>
        <dbReference type="ARBA" id="ARBA00022475"/>
    </source>
</evidence>
<dbReference type="PANTHER" id="PTHR30287">
    <property type="entry name" value="MEMBRANE COMPONENT OF PREDICTED ABC SUPERFAMILY METABOLITE UPTAKE TRANSPORTER"/>
    <property type="match status" value="1"/>
</dbReference>
<dbReference type="EMBL" id="CDNY01000003">
    <property type="protein sequence ID" value="CEO33123.1"/>
    <property type="molecule type" value="Genomic_DNA"/>
</dbReference>
<sequence>MWKKKIKQKKIQFILIAIILMVSSSIFAISISLTSTVEEYTNEYYKGENIKDIVVQTYNKDIISRIEDFIEKKEPKENDIRYSDALMVDRQVFLESKNLDLSMASLVTFENKKSHPWDVVITEGEKRDRPSRGTIWVPNIIADYKDIKIGDKLRIKDGKEYKYLSVSALVNESLIPNSMVGSTNLYINKEDYKTFNNLVKSHFIGYNSSKEAENATKELSTYIGDSFEGLMLDKWITNFVANSTSMITGAIGMSIALLIFIVSIIIIRFVLWSNILKEYKSIGVYKSIGYTSKQIRSIYLKSYGIVGIISITIGSFLSIGFINYMVDISVKYIGIYEGNNNNFTFIFLTIAIMSLVLITNIYLLLRRINKINPVEAFRVGVTSSKEKFKKSLIKDASSPLSMAINDIFKYKKQNLIIVTILSMVMYVSAFIVSGNYSMENIAYNAWNVFGTIQGDIALDFPTGDESYDKALEELRNDSRILEVRECSFDVGQIVYLDTTKYNIKNAQVITTLIDNYENNEGFNVSIKEGRNPKLKNEIALTEQILKDANLEIGDYIRVKVLGEEKSLLITGSYTSMMSNNYSMRMTLDIVPKDMRNSLLNLNLNATLKDKNDYDSVKKDYKEKYEVASVDISPSLIVQTAKSVVETITPVTRIILTGILIFSILNIINLIMMNNTDNRRNNAIMKSLGFSNKYIISRTSYRIIIITVISSLFGFTLNLIISKNIFKIAMSGIDGLMIPYNLVSTTILFIAIITILTTIISMLSIRKISIVELMEE</sequence>
<feature type="transmembrane region" description="Helical" evidence="6">
    <location>
        <begin position="345"/>
        <end position="365"/>
    </location>
</feature>
<reference evidence="9" key="1">
    <citation type="submission" date="2015-01" db="EMBL/GenBank/DDBJ databases">
        <authorList>
            <person name="Aslett A.Martin."/>
            <person name="De Silva Nishadi"/>
        </authorList>
    </citation>
    <scope>NUCLEOTIDE SEQUENCE [LARGE SCALE GENOMIC DNA]</scope>
    <source>
        <strain evidence="9">UMC4404</strain>
    </source>
</reference>
<feature type="transmembrane region" description="Helical" evidence="6">
    <location>
        <begin position="303"/>
        <end position="325"/>
    </location>
</feature>
<gene>
    <name evidence="8" type="ORF">UMC4404_11031</name>
</gene>
<keyword evidence="4 6" id="KW-1133">Transmembrane helix</keyword>
<dbReference type="InterPro" id="IPR003838">
    <property type="entry name" value="ABC3_permease_C"/>
</dbReference>
<comment type="subcellular location">
    <subcellularLocation>
        <location evidence="1">Cell membrane</location>
        <topology evidence="1">Multi-pass membrane protein</topology>
    </subcellularLocation>
</comment>
<keyword evidence="5 6" id="KW-0472">Membrane</keyword>
<feature type="transmembrane region" description="Helical" evidence="6">
    <location>
        <begin position="12"/>
        <end position="33"/>
    </location>
</feature>
<feature type="transmembrane region" description="Helical" evidence="6">
    <location>
        <begin position="702"/>
        <end position="721"/>
    </location>
</feature>
<name>A0A9P1P9D5_PARSO</name>
<evidence type="ECO:0000256" key="5">
    <source>
        <dbReference type="ARBA" id="ARBA00023136"/>
    </source>
</evidence>
<evidence type="ECO:0000256" key="1">
    <source>
        <dbReference type="ARBA" id="ARBA00004651"/>
    </source>
</evidence>
<dbReference type="InterPro" id="IPR038766">
    <property type="entry name" value="Membrane_comp_ABC_pdt"/>
</dbReference>
<dbReference type="PANTHER" id="PTHR30287:SF2">
    <property type="entry name" value="BLL1001 PROTEIN"/>
    <property type="match status" value="1"/>
</dbReference>
<accession>A0A9P1P9D5</accession>
<feature type="transmembrane region" description="Helical" evidence="6">
    <location>
        <begin position="246"/>
        <end position="271"/>
    </location>
</feature>
<evidence type="ECO:0000259" key="7">
    <source>
        <dbReference type="Pfam" id="PF02687"/>
    </source>
</evidence>
<dbReference type="AlphaFoldDB" id="A0A9P1P9D5"/>
<feature type="transmembrane region" description="Helical" evidence="6">
    <location>
        <begin position="741"/>
        <end position="764"/>
    </location>
</feature>
<evidence type="ECO:0000256" key="4">
    <source>
        <dbReference type="ARBA" id="ARBA00022989"/>
    </source>
</evidence>
<dbReference type="Proteomes" id="UP000049685">
    <property type="component" value="Unassembled WGS sequence"/>
</dbReference>
<feature type="transmembrane region" description="Helical" evidence="6">
    <location>
        <begin position="415"/>
        <end position="436"/>
    </location>
</feature>
<dbReference type="RefSeq" id="WP_057558248.1">
    <property type="nucleotide sequence ID" value="NZ_CDNY01000003.1"/>
</dbReference>
<keyword evidence="2" id="KW-1003">Cell membrane</keyword>
<comment type="caution">
    <text evidence="8">The sequence shown here is derived from an EMBL/GenBank/DDBJ whole genome shotgun (WGS) entry which is preliminary data.</text>
</comment>
<organism evidence="8 9">
    <name type="scientific">Paraclostridium sordellii</name>
    <name type="common">Clostridium sordellii</name>
    <dbReference type="NCBI Taxonomy" id="1505"/>
    <lineage>
        <taxon>Bacteria</taxon>
        <taxon>Bacillati</taxon>
        <taxon>Bacillota</taxon>
        <taxon>Clostridia</taxon>
        <taxon>Peptostreptococcales</taxon>
        <taxon>Peptostreptococcaceae</taxon>
        <taxon>Paraclostridium</taxon>
    </lineage>
</organism>
<proteinExistence type="predicted"/>
<dbReference type="Pfam" id="PF02687">
    <property type="entry name" value="FtsX"/>
    <property type="match status" value="2"/>
</dbReference>
<feature type="transmembrane region" description="Helical" evidence="6">
    <location>
        <begin position="653"/>
        <end position="671"/>
    </location>
</feature>
<evidence type="ECO:0000313" key="9">
    <source>
        <dbReference type="Proteomes" id="UP000049685"/>
    </source>
</evidence>
<protein>
    <submittedName>
        <fullName evidence="8">ABC transporter permease</fullName>
    </submittedName>
</protein>
<evidence type="ECO:0000256" key="6">
    <source>
        <dbReference type="SAM" id="Phobius"/>
    </source>
</evidence>
<feature type="domain" description="ABC3 transporter permease C-terminal" evidence="7">
    <location>
        <begin position="653"/>
        <end position="768"/>
    </location>
</feature>
<dbReference type="GO" id="GO:0005886">
    <property type="term" value="C:plasma membrane"/>
    <property type="evidence" value="ECO:0007669"/>
    <property type="project" value="UniProtKB-SubCell"/>
</dbReference>